<dbReference type="AlphaFoldDB" id="A0A383EIC1"/>
<dbReference type="Pfam" id="PF01316">
    <property type="entry name" value="Arg_repressor"/>
    <property type="match status" value="1"/>
</dbReference>
<evidence type="ECO:0000256" key="5">
    <source>
        <dbReference type="ARBA" id="ARBA00023125"/>
    </source>
</evidence>
<dbReference type="GO" id="GO:0005737">
    <property type="term" value="C:cytoplasm"/>
    <property type="evidence" value="ECO:0007669"/>
    <property type="project" value="UniProtKB-SubCell"/>
</dbReference>
<organism evidence="9">
    <name type="scientific">marine metagenome</name>
    <dbReference type="NCBI Taxonomy" id="408172"/>
    <lineage>
        <taxon>unclassified sequences</taxon>
        <taxon>metagenomes</taxon>
        <taxon>ecological metagenomes</taxon>
    </lineage>
</organism>
<proteinExistence type="inferred from homology"/>
<dbReference type="Pfam" id="PF02863">
    <property type="entry name" value="Arg_repressor_C"/>
    <property type="match status" value="1"/>
</dbReference>
<evidence type="ECO:0000259" key="8">
    <source>
        <dbReference type="Pfam" id="PF02863"/>
    </source>
</evidence>
<comment type="similarity">
    <text evidence="2">Belongs to the ArgR family.</text>
</comment>
<name>A0A383EIC1_9ZZZZ</name>
<evidence type="ECO:0008006" key="10">
    <source>
        <dbReference type="Google" id="ProtNLM"/>
    </source>
</evidence>
<dbReference type="InterPro" id="IPR036388">
    <property type="entry name" value="WH-like_DNA-bd_sf"/>
</dbReference>
<evidence type="ECO:0000256" key="3">
    <source>
        <dbReference type="ARBA" id="ARBA00022490"/>
    </source>
</evidence>
<evidence type="ECO:0000313" key="9">
    <source>
        <dbReference type="EMBL" id="SVE56035.1"/>
    </source>
</evidence>
<feature type="domain" description="Arginine repressor DNA-binding" evidence="7">
    <location>
        <begin position="1"/>
        <end position="67"/>
    </location>
</feature>
<evidence type="ECO:0000256" key="2">
    <source>
        <dbReference type="ARBA" id="ARBA00008316"/>
    </source>
</evidence>
<dbReference type="GO" id="GO:0003677">
    <property type="term" value="F:DNA binding"/>
    <property type="evidence" value="ECO:0007669"/>
    <property type="project" value="UniProtKB-KW"/>
</dbReference>
<dbReference type="GO" id="GO:0003700">
    <property type="term" value="F:DNA-binding transcription factor activity"/>
    <property type="evidence" value="ECO:0007669"/>
    <property type="project" value="InterPro"/>
</dbReference>
<dbReference type="EMBL" id="UINC01225815">
    <property type="protein sequence ID" value="SVE56035.1"/>
    <property type="molecule type" value="Genomic_DNA"/>
</dbReference>
<dbReference type="InterPro" id="IPR001669">
    <property type="entry name" value="Arg_repress"/>
</dbReference>
<dbReference type="InterPro" id="IPR020899">
    <property type="entry name" value="Arg_repress_C"/>
</dbReference>
<dbReference type="Gene3D" id="1.10.10.10">
    <property type="entry name" value="Winged helix-like DNA-binding domain superfamily/Winged helix DNA-binding domain"/>
    <property type="match status" value="1"/>
</dbReference>
<keyword evidence="3" id="KW-0963">Cytoplasm</keyword>
<dbReference type="PRINTS" id="PR01467">
    <property type="entry name" value="ARGREPRESSOR"/>
</dbReference>
<accession>A0A383EIC1</accession>
<dbReference type="SUPFAM" id="SSF55252">
    <property type="entry name" value="C-terminal domain of arginine repressor"/>
    <property type="match status" value="1"/>
</dbReference>
<dbReference type="GO" id="GO:0006525">
    <property type="term" value="P:arginine metabolic process"/>
    <property type="evidence" value="ECO:0007669"/>
    <property type="project" value="InterPro"/>
</dbReference>
<evidence type="ECO:0000259" key="7">
    <source>
        <dbReference type="Pfam" id="PF01316"/>
    </source>
</evidence>
<evidence type="ECO:0000256" key="4">
    <source>
        <dbReference type="ARBA" id="ARBA00023015"/>
    </source>
</evidence>
<feature type="domain" description="Arginine repressor C-terminal" evidence="8">
    <location>
        <begin position="80"/>
        <end position="144"/>
    </location>
</feature>
<dbReference type="InterPro" id="IPR020900">
    <property type="entry name" value="Arg_repress_DNA-bd"/>
</dbReference>
<evidence type="ECO:0000256" key="1">
    <source>
        <dbReference type="ARBA" id="ARBA00004496"/>
    </source>
</evidence>
<keyword evidence="6" id="KW-0804">Transcription</keyword>
<dbReference type="HAMAP" id="MF_00173">
    <property type="entry name" value="Arg_repressor"/>
    <property type="match status" value="1"/>
</dbReference>
<keyword evidence="4" id="KW-0805">Transcription regulation</keyword>
<dbReference type="PANTHER" id="PTHR34471">
    <property type="entry name" value="ARGININE REPRESSOR"/>
    <property type="match status" value="1"/>
</dbReference>
<dbReference type="GO" id="GO:0051259">
    <property type="term" value="P:protein complex oligomerization"/>
    <property type="evidence" value="ECO:0007669"/>
    <property type="project" value="InterPro"/>
</dbReference>
<protein>
    <recommendedName>
        <fullName evidence="10">Arginine repressor</fullName>
    </recommendedName>
</protein>
<keyword evidence="5" id="KW-0238">DNA-binding</keyword>
<dbReference type="InterPro" id="IPR036251">
    <property type="entry name" value="Arg_repress_C_sf"/>
</dbReference>
<sequence length="150" mass="16612">MDKKKRLECILELVGSHSVRSHHHLGKLLEKRGITVTQTTLSRDIRELRLIKVPGAQGSSVYRTPDEWDNRPDLTNVLPSLFVGAEGAGNLLVVRTVNGGAAAVAYAIDWENWPEVMGTVAGEDTVFVAISEAEKLTYVYDRLLEIVNSR</sequence>
<dbReference type="PANTHER" id="PTHR34471:SF1">
    <property type="entry name" value="ARGININE REPRESSOR"/>
    <property type="match status" value="1"/>
</dbReference>
<dbReference type="Gene3D" id="3.30.1360.40">
    <property type="match status" value="1"/>
</dbReference>
<dbReference type="SUPFAM" id="SSF46785">
    <property type="entry name" value="Winged helix' DNA-binding domain"/>
    <property type="match status" value="1"/>
</dbReference>
<reference evidence="9" key="1">
    <citation type="submission" date="2018-05" db="EMBL/GenBank/DDBJ databases">
        <authorList>
            <person name="Lanie J.A."/>
            <person name="Ng W.-L."/>
            <person name="Kazmierczak K.M."/>
            <person name="Andrzejewski T.M."/>
            <person name="Davidsen T.M."/>
            <person name="Wayne K.J."/>
            <person name="Tettelin H."/>
            <person name="Glass J.I."/>
            <person name="Rusch D."/>
            <person name="Podicherti R."/>
            <person name="Tsui H.-C.T."/>
            <person name="Winkler M.E."/>
        </authorList>
    </citation>
    <scope>NUCLEOTIDE SEQUENCE</scope>
</reference>
<evidence type="ECO:0000256" key="6">
    <source>
        <dbReference type="ARBA" id="ARBA00023163"/>
    </source>
</evidence>
<dbReference type="GO" id="GO:0034618">
    <property type="term" value="F:arginine binding"/>
    <property type="evidence" value="ECO:0007669"/>
    <property type="project" value="InterPro"/>
</dbReference>
<comment type="subcellular location">
    <subcellularLocation>
        <location evidence="1">Cytoplasm</location>
    </subcellularLocation>
</comment>
<dbReference type="InterPro" id="IPR036390">
    <property type="entry name" value="WH_DNA-bd_sf"/>
</dbReference>
<gene>
    <name evidence="9" type="ORF">METZ01_LOCUS508889</name>
</gene>